<name>A0A9J6AVK9_SOLCO</name>
<evidence type="ECO:0000313" key="1">
    <source>
        <dbReference type="EMBL" id="KAG5628528.1"/>
    </source>
</evidence>
<dbReference type="AlphaFoldDB" id="A0A9J6AVK9"/>
<comment type="caution">
    <text evidence="1">The sequence shown here is derived from an EMBL/GenBank/DDBJ whole genome shotgun (WGS) entry which is preliminary data.</text>
</comment>
<dbReference type="OrthoDB" id="426882at2759"/>
<dbReference type="Proteomes" id="UP000824120">
    <property type="component" value="Chromosome 1"/>
</dbReference>
<protein>
    <submittedName>
        <fullName evidence="1">Uncharacterized protein</fullName>
    </submittedName>
</protein>
<proteinExistence type="predicted"/>
<accession>A0A9J6AVK9</accession>
<reference evidence="1 2" key="1">
    <citation type="submission" date="2020-09" db="EMBL/GenBank/DDBJ databases">
        <title>De no assembly of potato wild relative species, Solanum commersonii.</title>
        <authorList>
            <person name="Cho K."/>
        </authorList>
    </citation>
    <scope>NUCLEOTIDE SEQUENCE [LARGE SCALE GENOMIC DNA]</scope>
    <source>
        <strain evidence="1">LZ3.2</strain>
        <tissue evidence="1">Leaf</tissue>
    </source>
</reference>
<sequence>MSLDFSPLLKHFPFMQYVWRHFAEQDCMLNGTNIWNLPVYYNKLCFEAVDSGAKDLPFSR</sequence>
<evidence type="ECO:0000313" key="2">
    <source>
        <dbReference type="Proteomes" id="UP000824120"/>
    </source>
</evidence>
<keyword evidence="2" id="KW-1185">Reference proteome</keyword>
<organism evidence="1 2">
    <name type="scientific">Solanum commersonii</name>
    <name type="common">Commerson's wild potato</name>
    <name type="synonym">Commerson's nightshade</name>
    <dbReference type="NCBI Taxonomy" id="4109"/>
    <lineage>
        <taxon>Eukaryota</taxon>
        <taxon>Viridiplantae</taxon>
        <taxon>Streptophyta</taxon>
        <taxon>Embryophyta</taxon>
        <taxon>Tracheophyta</taxon>
        <taxon>Spermatophyta</taxon>
        <taxon>Magnoliopsida</taxon>
        <taxon>eudicotyledons</taxon>
        <taxon>Gunneridae</taxon>
        <taxon>Pentapetalae</taxon>
        <taxon>asterids</taxon>
        <taxon>lamiids</taxon>
        <taxon>Solanales</taxon>
        <taxon>Solanaceae</taxon>
        <taxon>Solanoideae</taxon>
        <taxon>Solaneae</taxon>
        <taxon>Solanum</taxon>
    </lineage>
</organism>
<gene>
    <name evidence="1" type="ORF">H5410_000245</name>
</gene>
<dbReference type="EMBL" id="JACXVP010000001">
    <property type="protein sequence ID" value="KAG5628528.1"/>
    <property type="molecule type" value="Genomic_DNA"/>
</dbReference>